<evidence type="ECO:0000313" key="3">
    <source>
        <dbReference type="EMBL" id="SAI68227.1"/>
    </source>
</evidence>
<feature type="signal peptide" evidence="2">
    <location>
        <begin position="1"/>
        <end position="23"/>
    </location>
</feature>
<protein>
    <submittedName>
        <fullName evidence="3">Putattive exported protein</fullName>
    </submittedName>
</protein>
<feature type="chain" id="PRO_5009816761" evidence="2">
    <location>
        <begin position="24"/>
        <end position="323"/>
    </location>
</feature>
<dbReference type="KEGG" id="btrm:SAMEA390648701148"/>
<evidence type="ECO:0000256" key="1">
    <source>
        <dbReference type="ARBA" id="ARBA00006987"/>
    </source>
</evidence>
<dbReference type="Pfam" id="PF03401">
    <property type="entry name" value="TctC"/>
    <property type="match status" value="1"/>
</dbReference>
<evidence type="ECO:0000313" key="4">
    <source>
        <dbReference type="Proteomes" id="UP000076825"/>
    </source>
</evidence>
<keyword evidence="2" id="KW-0732">Signal</keyword>
<dbReference type="PANTHER" id="PTHR42928:SF5">
    <property type="entry name" value="BLR1237 PROTEIN"/>
    <property type="match status" value="1"/>
</dbReference>
<organism evidence="3 4">
    <name type="scientific">Bordetella trematum</name>
    <dbReference type="NCBI Taxonomy" id="123899"/>
    <lineage>
        <taxon>Bacteria</taxon>
        <taxon>Pseudomonadati</taxon>
        <taxon>Pseudomonadota</taxon>
        <taxon>Betaproteobacteria</taxon>
        <taxon>Burkholderiales</taxon>
        <taxon>Alcaligenaceae</taxon>
        <taxon>Bordetella</taxon>
    </lineage>
</organism>
<keyword evidence="4" id="KW-1185">Reference proteome</keyword>
<dbReference type="PIRSF" id="PIRSF017082">
    <property type="entry name" value="YflP"/>
    <property type="match status" value="1"/>
</dbReference>
<reference evidence="3 4" key="1">
    <citation type="submission" date="2016-04" db="EMBL/GenBank/DDBJ databases">
        <authorList>
            <consortium name="Pathogen Informatics"/>
        </authorList>
    </citation>
    <scope>NUCLEOTIDE SEQUENCE [LARGE SCALE GENOMIC DNA]</scope>
    <source>
        <strain evidence="3 4">H044680328</strain>
    </source>
</reference>
<dbReference type="Proteomes" id="UP000076825">
    <property type="component" value="Chromosome 1"/>
</dbReference>
<dbReference type="CDD" id="cd07012">
    <property type="entry name" value="PBP2_Bug_TTT"/>
    <property type="match status" value="1"/>
</dbReference>
<dbReference type="OrthoDB" id="8633607at2"/>
<dbReference type="eggNOG" id="COG3181">
    <property type="taxonomic scope" value="Bacteria"/>
</dbReference>
<dbReference type="InterPro" id="IPR042100">
    <property type="entry name" value="Bug_dom1"/>
</dbReference>
<accession>A0A157SCS2</accession>
<gene>
    <name evidence="3" type="ORF">SAMEA3906487_01148</name>
</gene>
<dbReference type="RefSeq" id="WP_063491678.1">
    <property type="nucleotide sequence ID" value="NZ_CP016340.1"/>
</dbReference>
<sequence length="323" mass="33665">MQFKSWFTLAALGAVMVAGAAQAQDWPGAKPVTLVVPYTAGGTADAVGRRLSDVLRKETGATVIVENRPGAGAGLGTDFVARSPADGHTLLLASTSPLTILPHLRKTNYDPLKDLEPLASVAVAPVAVLGTKALQAKDFAGLIDYARNHPEAVRFGTPGSGSVAHVGMASLTAATKTFMTHVPYRGNSQALTDGLGGTIELLAINSDVALPHVASGALTPLAVMAPQRLEVWPSVPTLTELGLPQAQYFSNFGVFAPAGLPVGTQRSIEAALQRAAAHPDFQELLSKSYLQPGTGAGEAFAKQVEQEFEANRQIIEDNGIKAE</sequence>
<evidence type="ECO:0000256" key="2">
    <source>
        <dbReference type="SAM" id="SignalP"/>
    </source>
</evidence>
<dbReference type="InterPro" id="IPR005064">
    <property type="entry name" value="BUG"/>
</dbReference>
<name>A0A157SCS2_9BORD</name>
<dbReference type="Gene3D" id="3.40.190.10">
    <property type="entry name" value="Periplasmic binding protein-like II"/>
    <property type="match status" value="1"/>
</dbReference>
<dbReference type="AlphaFoldDB" id="A0A157SCS2"/>
<dbReference type="GeneID" id="56587447"/>
<dbReference type="STRING" id="123899.SAMEA3906487_01148"/>
<dbReference type="EMBL" id="LT546645">
    <property type="protein sequence ID" value="SAI68227.1"/>
    <property type="molecule type" value="Genomic_DNA"/>
</dbReference>
<dbReference type="PATRIC" id="fig|123899.6.peg.1126"/>
<comment type="similarity">
    <text evidence="1">Belongs to the UPF0065 (bug) family.</text>
</comment>
<dbReference type="PANTHER" id="PTHR42928">
    <property type="entry name" value="TRICARBOXYLATE-BINDING PROTEIN"/>
    <property type="match status" value="1"/>
</dbReference>
<dbReference type="Gene3D" id="3.40.190.150">
    <property type="entry name" value="Bordetella uptake gene, domain 1"/>
    <property type="match status" value="1"/>
</dbReference>
<proteinExistence type="inferred from homology"/>